<keyword evidence="2" id="KW-1185">Reference proteome</keyword>
<dbReference type="EnsemblProtists" id="EOD05212">
    <property type="protein sequence ID" value="EOD05212"/>
    <property type="gene ID" value="EMIHUDRAFT_220357"/>
</dbReference>
<evidence type="ECO:0000313" key="2">
    <source>
        <dbReference type="Proteomes" id="UP000013827"/>
    </source>
</evidence>
<reference evidence="1" key="2">
    <citation type="submission" date="2024-10" db="UniProtKB">
        <authorList>
            <consortium name="EnsemblProtists"/>
        </authorList>
    </citation>
    <scope>IDENTIFICATION</scope>
</reference>
<dbReference type="Proteomes" id="UP000013827">
    <property type="component" value="Unassembled WGS sequence"/>
</dbReference>
<name>A0A0D3I1S7_EMIH1</name>
<protein>
    <submittedName>
        <fullName evidence="1">Uncharacterized protein</fullName>
    </submittedName>
</protein>
<dbReference type="RefSeq" id="XP_005757641.1">
    <property type="nucleotide sequence ID" value="XM_005757584.1"/>
</dbReference>
<dbReference type="HOGENOM" id="CLU_2297015_0_0_1"/>
<dbReference type="GeneID" id="17251345"/>
<dbReference type="KEGG" id="ehx:EMIHUDRAFT_220357"/>
<dbReference type="PaxDb" id="2903-EOD05212"/>
<reference evidence="2" key="1">
    <citation type="journal article" date="2013" name="Nature">
        <title>Pan genome of the phytoplankton Emiliania underpins its global distribution.</title>
        <authorList>
            <person name="Read B.A."/>
            <person name="Kegel J."/>
            <person name="Klute M.J."/>
            <person name="Kuo A."/>
            <person name="Lefebvre S.C."/>
            <person name="Maumus F."/>
            <person name="Mayer C."/>
            <person name="Miller J."/>
            <person name="Monier A."/>
            <person name="Salamov A."/>
            <person name="Young J."/>
            <person name="Aguilar M."/>
            <person name="Claverie J.M."/>
            <person name="Frickenhaus S."/>
            <person name="Gonzalez K."/>
            <person name="Herman E.K."/>
            <person name="Lin Y.C."/>
            <person name="Napier J."/>
            <person name="Ogata H."/>
            <person name="Sarno A.F."/>
            <person name="Shmutz J."/>
            <person name="Schroeder D."/>
            <person name="de Vargas C."/>
            <person name="Verret F."/>
            <person name="von Dassow P."/>
            <person name="Valentin K."/>
            <person name="Van de Peer Y."/>
            <person name="Wheeler G."/>
            <person name="Dacks J.B."/>
            <person name="Delwiche C.F."/>
            <person name="Dyhrman S.T."/>
            <person name="Glockner G."/>
            <person name="John U."/>
            <person name="Richards T."/>
            <person name="Worden A.Z."/>
            <person name="Zhang X."/>
            <person name="Grigoriev I.V."/>
            <person name="Allen A.E."/>
            <person name="Bidle K."/>
            <person name="Borodovsky M."/>
            <person name="Bowler C."/>
            <person name="Brownlee C."/>
            <person name="Cock J.M."/>
            <person name="Elias M."/>
            <person name="Gladyshev V.N."/>
            <person name="Groth M."/>
            <person name="Guda C."/>
            <person name="Hadaegh A."/>
            <person name="Iglesias-Rodriguez M.D."/>
            <person name="Jenkins J."/>
            <person name="Jones B.M."/>
            <person name="Lawson T."/>
            <person name="Leese F."/>
            <person name="Lindquist E."/>
            <person name="Lobanov A."/>
            <person name="Lomsadze A."/>
            <person name="Malik S.B."/>
            <person name="Marsh M.E."/>
            <person name="Mackinder L."/>
            <person name="Mock T."/>
            <person name="Mueller-Roeber B."/>
            <person name="Pagarete A."/>
            <person name="Parker M."/>
            <person name="Probert I."/>
            <person name="Quesneville H."/>
            <person name="Raines C."/>
            <person name="Rensing S.A."/>
            <person name="Riano-Pachon D.M."/>
            <person name="Richier S."/>
            <person name="Rokitta S."/>
            <person name="Shiraiwa Y."/>
            <person name="Soanes D.M."/>
            <person name="van der Giezen M."/>
            <person name="Wahlund T.M."/>
            <person name="Williams B."/>
            <person name="Wilson W."/>
            <person name="Wolfe G."/>
            <person name="Wurch L.L."/>
        </authorList>
    </citation>
    <scope>NUCLEOTIDE SEQUENCE</scope>
</reference>
<sequence length="101" mass="11105">MPSARGVGGVREGAWVRRAPAGSGSGRHVEEWGCWRLERRGEPLCCAADSPSSEPARGGEPRPVSLVPLATVLFIWRIESCLALNRDAYDYYQRAHNPSKL</sequence>
<proteinExistence type="predicted"/>
<evidence type="ECO:0000313" key="1">
    <source>
        <dbReference type="EnsemblProtists" id="EOD05212"/>
    </source>
</evidence>
<accession>A0A0D3I1S7</accession>
<organism evidence="1 2">
    <name type="scientific">Emiliania huxleyi (strain CCMP1516)</name>
    <dbReference type="NCBI Taxonomy" id="280463"/>
    <lineage>
        <taxon>Eukaryota</taxon>
        <taxon>Haptista</taxon>
        <taxon>Haptophyta</taxon>
        <taxon>Prymnesiophyceae</taxon>
        <taxon>Isochrysidales</taxon>
        <taxon>Noelaerhabdaceae</taxon>
        <taxon>Emiliania</taxon>
    </lineage>
</organism>
<dbReference type="AlphaFoldDB" id="A0A0D3I1S7"/>